<dbReference type="InterPro" id="IPR003615">
    <property type="entry name" value="HNH_nuc"/>
</dbReference>
<dbReference type="Proteomes" id="UP001228581">
    <property type="component" value="Unassembled WGS sequence"/>
</dbReference>
<keyword evidence="3" id="KW-1185">Reference proteome</keyword>
<accession>A0ABT7CLJ9</accession>
<sequence length="95" mass="11361">MPIKYNHPKARKKSKELLAQYQECWRCKNAFGLSVHHDDRNRLNNKDSNVFVLCERCHARVHSQDKKYGKKRGKVTYSLFSEKQLMELTIKRPKK</sequence>
<reference evidence="2 3" key="1">
    <citation type="submission" date="2023-05" db="EMBL/GenBank/DDBJ databases">
        <authorList>
            <person name="Zhang X."/>
        </authorList>
    </citation>
    <scope>NUCLEOTIDE SEQUENCE [LARGE SCALE GENOMIC DNA]</scope>
    <source>
        <strain evidence="2 3">DM2B3-1</strain>
    </source>
</reference>
<protein>
    <recommendedName>
        <fullName evidence="1">HNH nuclease domain-containing protein</fullName>
    </recommendedName>
</protein>
<dbReference type="SMART" id="SM00507">
    <property type="entry name" value="HNHc"/>
    <property type="match status" value="1"/>
</dbReference>
<organism evidence="2 3">
    <name type="scientific">Xanthocytophaga flava</name>
    <dbReference type="NCBI Taxonomy" id="3048013"/>
    <lineage>
        <taxon>Bacteria</taxon>
        <taxon>Pseudomonadati</taxon>
        <taxon>Bacteroidota</taxon>
        <taxon>Cytophagia</taxon>
        <taxon>Cytophagales</taxon>
        <taxon>Rhodocytophagaceae</taxon>
        <taxon>Xanthocytophaga</taxon>
    </lineage>
</organism>
<comment type="caution">
    <text evidence="2">The sequence shown here is derived from an EMBL/GenBank/DDBJ whole genome shotgun (WGS) entry which is preliminary data.</text>
</comment>
<feature type="domain" description="HNH nuclease" evidence="1">
    <location>
        <begin position="13"/>
        <end position="59"/>
    </location>
</feature>
<gene>
    <name evidence="2" type="ORF">QNI19_16565</name>
</gene>
<dbReference type="EMBL" id="JASJOT010000010">
    <property type="protein sequence ID" value="MDJ1494560.1"/>
    <property type="molecule type" value="Genomic_DNA"/>
</dbReference>
<evidence type="ECO:0000313" key="2">
    <source>
        <dbReference type="EMBL" id="MDJ1494560.1"/>
    </source>
</evidence>
<evidence type="ECO:0000259" key="1">
    <source>
        <dbReference type="SMART" id="SM00507"/>
    </source>
</evidence>
<dbReference type="RefSeq" id="WP_313997817.1">
    <property type="nucleotide sequence ID" value="NZ_JASJOT010000010.1"/>
</dbReference>
<proteinExistence type="predicted"/>
<evidence type="ECO:0000313" key="3">
    <source>
        <dbReference type="Proteomes" id="UP001228581"/>
    </source>
</evidence>
<name>A0ABT7CLJ9_9BACT</name>